<dbReference type="RefSeq" id="XP_025485726.1">
    <property type="nucleotide sequence ID" value="XM_025630702.1"/>
</dbReference>
<reference evidence="1 2" key="1">
    <citation type="submission" date="2016-12" db="EMBL/GenBank/DDBJ databases">
        <title>The genomes of Aspergillus section Nigri reveals drivers in fungal speciation.</title>
        <authorList>
            <consortium name="DOE Joint Genome Institute"/>
            <person name="Vesth T.C."/>
            <person name="Nybo J."/>
            <person name="Theobald S."/>
            <person name="Brandl J."/>
            <person name="Frisvad J.C."/>
            <person name="Nielsen K.F."/>
            <person name="Lyhne E.K."/>
            <person name="Kogle M.E."/>
            <person name="Kuo A."/>
            <person name="Riley R."/>
            <person name="Clum A."/>
            <person name="Nolan M."/>
            <person name="Lipzen A."/>
            <person name="Salamov A."/>
            <person name="Henrissat B."/>
            <person name="Wiebenga A."/>
            <person name="De Vries R.P."/>
            <person name="Grigoriev I.V."/>
            <person name="Mortensen U.H."/>
            <person name="Andersen M.R."/>
            <person name="Baker S.E."/>
        </authorList>
    </citation>
    <scope>NUCLEOTIDE SEQUENCE [LARGE SCALE GENOMIC DNA]</scope>
    <source>
        <strain evidence="1 2">CBS 121591</strain>
    </source>
</reference>
<dbReference type="EMBL" id="KZ821788">
    <property type="protein sequence ID" value="PYH75526.1"/>
    <property type="molecule type" value="Genomic_DNA"/>
</dbReference>
<dbReference type="Proteomes" id="UP000248340">
    <property type="component" value="Unassembled WGS sequence"/>
</dbReference>
<keyword evidence="2" id="KW-1185">Reference proteome</keyword>
<evidence type="ECO:0000313" key="1">
    <source>
        <dbReference type="EMBL" id="PYH75526.1"/>
    </source>
</evidence>
<dbReference type="AlphaFoldDB" id="A0A319BQ13"/>
<protein>
    <submittedName>
        <fullName evidence="1">Uncharacterized protein</fullName>
    </submittedName>
</protein>
<organism evidence="1 2">
    <name type="scientific">Aspergillus uvarum CBS 121591</name>
    <dbReference type="NCBI Taxonomy" id="1448315"/>
    <lineage>
        <taxon>Eukaryota</taxon>
        <taxon>Fungi</taxon>
        <taxon>Dikarya</taxon>
        <taxon>Ascomycota</taxon>
        <taxon>Pezizomycotina</taxon>
        <taxon>Eurotiomycetes</taxon>
        <taxon>Eurotiomycetidae</taxon>
        <taxon>Eurotiales</taxon>
        <taxon>Aspergillaceae</taxon>
        <taxon>Aspergillus</taxon>
        <taxon>Aspergillus subgen. Circumdati</taxon>
    </lineage>
</organism>
<sequence length="89" mass="9378">MYVCMHACMCVCISSGSITVSWHSRGCCGGLVGWCMDDLGVACGLDVPGSTICFPSDSSSRSHARLSEGSVSVWMVTRVVSLSTCRHAV</sequence>
<evidence type="ECO:0000313" key="2">
    <source>
        <dbReference type="Proteomes" id="UP000248340"/>
    </source>
</evidence>
<dbReference type="VEuPathDB" id="FungiDB:BO82DRAFT_21149"/>
<name>A0A319BQ13_9EURO</name>
<proteinExistence type="predicted"/>
<gene>
    <name evidence="1" type="ORF">BO82DRAFT_21149</name>
</gene>
<accession>A0A319BQ13</accession>
<dbReference type="GeneID" id="37133443"/>